<keyword evidence="1" id="KW-1133">Transmembrane helix</keyword>
<comment type="caution">
    <text evidence="2">The sequence shown here is derived from an EMBL/GenBank/DDBJ whole genome shotgun (WGS) entry which is preliminary data.</text>
</comment>
<sequence length="41" mass="4318">MQTIIKTVQPYVNTIVTAAAGVLTAFVLGGLNKLKLRLTCG</sequence>
<dbReference type="Proteomes" id="UP001242811">
    <property type="component" value="Unassembled WGS sequence"/>
</dbReference>
<keyword evidence="3" id="KW-1185">Reference proteome</keyword>
<evidence type="ECO:0000313" key="2">
    <source>
        <dbReference type="EMBL" id="MDQ0497375.1"/>
    </source>
</evidence>
<gene>
    <name evidence="2" type="ORF">QOZ95_005617</name>
</gene>
<name>A0ABU0L841_9BACL</name>
<organism evidence="2 3">
    <name type="scientific">Paenibacillus brasilensis</name>
    <dbReference type="NCBI Taxonomy" id="128574"/>
    <lineage>
        <taxon>Bacteria</taxon>
        <taxon>Bacillati</taxon>
        <taxon>Bacillota</taxon>
        <taxon>Bacilli</taxon>
        <taxon>Bacillales</taxon>
        <taxon>Paenibacillaceae</taxon>
        <taxon>Paenibacillus</taxon>
    </lineage>
</organism>
<accession>A0ABU0L841</accession>
<feature type="transmembrane region" description="Helical" evidence="1">
    <location>
        <begin position="12"/>
        <end position="31"/>
    </location>
</feature>
<keyword evidence="1" id="KW-0472">Membrane</keyword>
<proteinExistence type="predicted"/>
<evidence type="ECO:0000256" key="1">
    <source>
        <dbReference type="SAM" id="Phobius"/>
    </source>
</evidence>
<keyword evidence="1" id="KW-0812">Transmembrane</keyword>
<reference evidence="2 3" key="1">
    <citation type="submission" date="2023-07" db="EMBL/GenBank/DDBJ databases">
        <title>Genomic Encyclopedia of Type Strains, Phase IV (KMG-IV): sequencing the most valuable type-strain genomes for metagenomic binning, comparative biology and taxonomic classification.</title>
        <authorList>
            <person name="Goeker M."/>
        </authorList>
    </citation>
    <scope>NUCLEOTIDE SEQUENCE [LARGE SCALE GENOMIC DNA]</scope>
    <source>
        <strain evidence="2 3">DSM 14914</strain>
    </source>
</reference>
<dbReference type="EMBL" id="JAUSWA010000081">
    <property type="protein sequence ID" value="MDQ0497375.1"/>
    <property type="molecule type" value="Genomic_DNA"/>
</dbReference>
<protein>
    <submittedName>
        <fullName evidence="2">Uncharacterized protein</fullName>
    </submittedName>
</protein>
<evidence type="ECO:0000313" key="3">
    <source>
        <dbReference type="Proteomes" id="UP001242811"/>
    </source>
</evidence>